<dbReference type="Proteomes" id="UP000619260">
    <property type="component" value="Unassembled WGS sequence"/>
</dbReference>
<gene>
    <name evidence="5" type="ORF">Val02_88070</name>
</gene>
<dbReference type="PANTHER" id="PTHR43179:SF12">
    <property type="entry name" value="GALACTOFURANOSYLTRANSFERASE GLFT2"/>
    <property type="match status" value="1"/>
</dbReference>
<dbReference type="RefSeq" id="WP_239153790.1">
    <property type="nucleotide sequence ID" value="NZ_BOPF01000057.1"/>
</dbReference>
<dbReference type="Pfam" id="PF13641">
    <property type="entry name" value="Glyco_tranf_2_3"/>
    <property type="match status" value="1"/>
</dbReference>
<comment type="pathway">
    <text evidence="1">Cell wall biogenesis; cell wall polysaccharide biosynthesis.</text>
</comment>
<evidence type="ECO:0000313" key="6">
    <source>
        <dbReference type="Proteomes" id="UP000619260"/>
    </source>
</evidence>
<dbReference type="InterPro" id="IPR029044">
    <property type="entry name" value="Nucleotide-diphossugar_trans"/>
</dbReference>
<dbReference type="Gene3D" id="3.90.550.10">
    <property type="entry name" value="Spore Coat Polysaccharide Biosynthesis Protein SpsA, Chain A"/>
    <property type="match status" value="1"/>
</dbReference>
<evidence type="ECO:0000256" key="2">
    <source>
        <dbReference type="ARBA" id="ARBA00006739"/>
    </source>
</evidence>
<keyword evidence="4" id="KW-0808">Transferase</keyword>
<evidence type="ECO:0000256" key="1">
    <source>
        <dbReference type="ARBA" id="ARBA00004776"/>
    </source>
</evidence>
<keyword evidence="6" id="KW-1185">Reference proteome</keyword>
<protein>
    <recommendedName>
        <fullName evidence="7">Glycosyltransferase</fullName>
    </recommendedName>
</protein>
<evidence type="ECO:0000256" key="3">
    <source>
        <dbReference type="ARBA" id="ARBA00022676"/>
    </source>
</evidence>
<evidence type="ECO:0008006" key="7">
    <source>
        <dbReference type="Google" id="ProtNLM"/>
    </source>
</evidence>
<keyword evidence="3" id="KW-0328">Glycosyltransferase</keyword>
<dbReference type="PANTHER" id="PTHR43179">
    <property type="entry name" value="RHAMNOSYLTRANSFERASE WBBL"/>
    <property type="match status" value="1"/>
</dbReference>
<dbReference type="AlphaFoldDB" id="A0A8J3YYA6"/>
<organism evidence="5 6">
    <name type="scientific">Virgisporangium aliadipatigenens</name>
    <dbReference type="NCBI Taxonomy" id="741659"/>
    <lineage>
        <taxon>Bacteria</taxon>
        <taxon>Bacillati</taxon>
        <taxon>Actinomycetota</taxon>
        <taxon>Actinomycetes</taxon>
        <taxon>Micromonosporales</taxon>
        <taxon>Micromonosporaceae</taxon>
        <taxon>Virgisporangium</taxon>
    </lineage>
</organism>
<accession>A0A8J3YYA6</accession>
<evidence type="ECO:0000313" key="5">
    <source>
        <dbReference type="EMBL" id="GIJ51921.1"/>
    </source>
</evidence>
<sequence length="372" mass="40335">MDAPDATVVVISHERPALRDRAVRSVLDGLAAAGVSLPVLVLDSSRTPRAVPDGARLIHRPDDPSCVSKRRLAFELTDSAWVVMLDDDCRVVPDGLGVLLRTIAEQHPRRTGAIFVNADFVGERTRAFDAALHSDLLAGFADITTEGDVTWAVTTLSAFRREAVLGADLFARQRNGAPVGGEDVDACIRLRAAGWRLHGVPKVLAWHDTETWNSFAQNARRSRNYGWAESELVRHYPQRSRLGYENPVVSAALGALCARLVAGGRGLSPLSTAAAAATGWLVSEAVELAGRHPEATPLEVGTQTAWSVLYESGRVRSAARRRRPDLLVKRFNWGNPDAGRFSFRIGPGIRKRLLVTGAAAAATALLLRGRRR</sequence>
<dbReference type="GO" id="GO:0016757">
    <property type="term" value="F:glycosyltransferase activity"/>
    <property type="evidence" value="ECO:0007669"/>
    <property type="project" value="UniProtKB-KW"/>
</dbReference>
<name>A0A8J3YYA6_9ACTN</name>
<comment type="similarity">
    <text evidence="2">Belongs to the glycosyltransferase 2 family.</text>
</comment>
<dbReference type="SUPFAM" id="SSF53448">
    <property type="entry name" value="Nucleotide-diphospho-sugar transferases"/>
    <property type="match status" value="1"/>
</dbReference>
<comment type="caution">
    <text evidence="5">The sequence shown here is derived from an EMBL/GenBank/DDBJ whole genome shotgun (WGS) entry which is preliminary data.</text>
</comment>
<proteinExistence type="inferred from homology"/>
<dbReference type="EMBL" id="BOPF01000057">
    <property type="protein sequence ID" value="GIJ51921.1"/>
    <property type="molecule type" value="Genomic_DNA"/>
</dbReference>
<reference evidence="5" key="1">
    <citation type="submission" date="2021-01" db="EMBL/GenBank/DDBJ databases">
        <title>Whole genome shotgun sequence of Virgisporangium aliadipatigenens NBRC 105644.</title>
        <authorList>
            <person name="Komaki H."/>
            <person name="Tamura T."/>
        </authorList>
    </citation>
    <scope>NUCLEOTIDE SEQUENCE</scope>
    <source>
        <strain evidence="5">NBRC 105644</strain>
    </source>
</reference>
<evidence type="ECO:0000256" key="4">
    <source>
        <dbReference type="ARBA" id="ARBA00022679"/>
    </source>
</evidence>